<organism evidence="5 6">
    <name type="scientific">Syncephalastrum racemosum</name>
    <name type="common">Filamentous fungus</name>
    <dbReference type="NCBI Taxonomy" id="13706"/>
    <lineage>
        <taxon>Eukaryota</taxon>
        <taxon>Fungi</taxon>
        <taxon>Fungi incertae sedis</taxon>
        <taxon>Mucoromycota</taxon>
        <taxon>Mucoromycotina</taxon>
        <taxon>Mucoromycetes</taxon>
        <taxon>Mucorales</taxon>
        <taxon>Syncephalastraceae</taxon>
        <taxon>Syncephalastrum</taxon>
    </lineage>
</organism>
<dbReference type="AlphaFoldDB" id="A0A1X2H9Q1"/>
<evidence type="ECO:0000259" key="4">
    <source>
        <dbReference type="PROSITE" id="PS50102"/>
    </source>
</evidence>
<evidence type="ECO:0000256" key="1">
    <source>
        <dbReference type="ARBA" id="ARBA00022884"/>
    </source>
</evidence>
<feature type="compositionally biased region" description="Low complexity" evidence="3">
    <location>
        <begin position="52"/>
        <end position="83"/>
    </location>
</feature>
<dbReference type="Gene3D" id="3.30.70.330">
    <property type="match status" value="1"/>
</dbReference>
<dbReference type="SMART" id="SM01218">
    <property type="entry name" value="FoP_duplication"/>
    <property type="match status" value="1"/>
</dbReference>
<dbReference type="InterPro" id="IPR012677">
    <property type="entry name" value="Nucleotide-bd_a/b_plait_sf"/>
</dbReference>
<dbReference type="InterPro" id="IPR000504">
    <property type="entry name" value="RRM_dom"/>
</dbReference>
<keyword evidence="6" id="KW-1185">Reference proteome</keyword>
<feature type="region of interest" description="Disordered" evidence="3">
    <location>
        <begin position="174"/>
        <end position="239"/>
    </location>
</feature>
<dbReference type="InterPro" id="IPR025715">
    <property type="entry name" value="FoP_C"/>
</dbReference>
<sequence>MGDRADLDLSLDDIISANRSKGGRGGSNTRGRGSPRGAAPGGMRRYQNNNNGSTRSSSPYGSRPPRQGFQTQHFQQQQQQQQTNAPRPSRNNLVVTNLDYNVTEEDLNELFGQIGPLKRVYLHLGPNGTSSGVADIFYTNSNDAERAITTYNHVELDGRPMRISFANLNSGSIDYNNRPMRGGGRGGYHQQSYDSPRGGRGGGNFRGTGRRQPNPSEERPQATQEDLDAEMDKYMTSTD</sequence>
<keyword evidence="1 2" id="KW-0694">RNA-binding</keyword>
<evidence type="ECO:0000313" key="6">
    <source>
        <dbReference type="Proteomes" id="UP000242180"/>
    </source>
</evidence>
<dbReference type="SUPFAM" id="SSF54928">
    <property type="entry name" value="RNA-binding domain, RBD"/>
    <property type="match status" value="1"/>
</dbReference>
<name>A0A1X2H9Q1_SYNRA</name>
<feature type="region of interest" description="Disordered" evidence="3">
    <location>
        <begin position="16"/>
        <end position="91"/>
    </location>
</feature>
<comment type="caution">
    <text evidence="5">The sequence shown here is derived from an EMBL/GenBank/DDBJ whole genome shotgun (WGS) entry which is preliminary data.</text>
</comment>
<dbReference type="Pfam" id="PF13865">
    <property type="entry name" value="FoP_duplication"/>
    <property type="match status" value="1"/>
</dbReference>
<evidence type="ECO:0000256" key="2">
    <source>
        <dbReference type="PROSITE-ProRule" id="PRU00176"/>
    </source>
</evidence>
<reference evidence="5 6" key="1">
    <citation type="submission" date="2016-07" db="EMBL/GenBank/DDBJ databases">
        <title>Pervasive Adenine N6-methylation of Active Genes in Fungi.</title>
        <authorList>
            <consortium name="DOE Joint Genome Institute"/>
            <person name="Mondo S.J."/>
            <person name="Dannebaum R.O."/>
            <person name="Kuo R.C."/>
            <person name="Labutti K."/>
            <person name="Haridas S."/>
            <person name="Kuo A."/>
            <person name="Salamov A."/>
            <person name="Ahrendt S.R."/>
            <person name="Lipzen A."/>
            <person name="Sullivan W."/>
            <person name="Andreopoulos W.B."/>
            <person name="Clum A."/>
            <person name="Lindquist E."/>
            <person name="Daum C."/>
            <person name="Ramamoorthy G.K."/>
            <person name="Gryganskyi A."/>
            <person name="Culley D."/>
            <person name="Magnuson J.K."/>
            <person name="James T.Y."/>
            <person name="O'Malley M.A."/>
            <person name="Stajich J.E."/>
            <person name="Spatafora J.W."/>
            <person name="Visel A."/>
            <person name="Grigoriev I.V."/>
        </authorList>
    </citation>
    <scope>NUCLEOTIDE SEQUENCE [LARGE SCALE GENOMIC DNA]</scope>
    <source>
        <strain evidence="5 6">NRRL 2496</strain>
    </source>
</reference>
<dbReference type="GO" id="GO:0003729">
    <property type="term" value="F:mRNA binding"/>
    <property type="evidence" value="ECO:0007669"/>
    <property type="project" value="TreeGrafter"/>
</dbReference>
<dbReference type="FunCoup" id="A0A1X2H9Q1">
    <property type="interactions" value="643"/>
</dbReference>
<dbReference type="PROSITE" id="PS50102">
    <property type="entry name" value="RRM"/>
    <property type="match status" value="1"/>
</dbReference>
<dbReference type="EMBL" id="MCGN01000006">
    <property type="protein sequence ID" value="ORY95380.1"/>
    <property type="molecule type" value="Genomic_DNA"/>
</dbReference>
<protein>
    <recommendedName>
        <fullName evidence="4">RRM domain-containing protein</fullName>
    </recommendedName>
</protein>
<dbReference type="OrthoDB" id="1049195at2759"/>
<dbReference type="GO" id="GO:0006406">
    <property type="term" value="P:mRNA export from nucleus"/>
    <property type="evidence" value="ECO:0007669"/>
    <property type="project" value="TreeGrafter"/>
</dbReference>
<dbReference type="PANTHER" id="PTHR19965:SF35">
    <property type="entry name" value="RNA ANNEALING PROTEIN YRA1"/>
    <property type="match status" value="1"/>
</dbReference>
<dbReference type="InParanoid" id="A0A1X2H9Q1"/>
<dbReference type="Proteomes" id="UP000242180">
    <property type="component" value="Unassembled WGS sequence"/>
</dbReference>
<dbReference type="InterPro" id="IPR051229">
    <property type="entry name" value="ALYREF_mRNA_export"/>
</dbReference>
<accession>A0A1X2H9Q1</accession>
<dbReference type="Pfam" id="PF00076">
    <property type="entry name" value="RRM_1"/>
    <property type="match status" value="1"/>
</dbReference>
<dbReference type="STRING" id="13706.A0A1X2H9Q1"/>
<feature type="compositionally biased region" description="Low complexity" evidence="3">
    <location>
        <begin position="29"/>
        <end position="45"/>
    </location>
</feature>
<evidence type="ECO:0000256" key="3">
    <source>
        <dbReference type="SAM" id="MobiDB-lite"/>
    </source>
</evidence>
<dbReference type="PANTHER" id="PTHR19965">
    <property type="entry name" value="RNA AND EXPORT FACTOR BINDING PROTEIN"/>
    <property type="match status" value="1"/>
</dbReference>
<dbReference type="GO" id="GO:0005634">
    <property type="term" value="C:nucleus"/>
    <property type="evidence" value="ECO:0007669"/>
    <property type="project" value="TreeGrafter"/>
</dbReference>
<dbReference type="SMART" id="SM00360">
    <property type="entry name" value="RRM"/>
    <property type="match status" value="1"/>
</dbReference>
<gene>
    <name evidence="5" type="ORF">BCR43DRAFT_492899</name>
</gene>
<dbReference type="CDD" id="cd12418">
    <property type="entry name" value="RRM_Aly_REF_like"/>
    <property type="match status" value="1"/>
</dbReference>
<feature type="domain" description="RRM" evidence="4">
    <location>
        <begin position="91"/>
        <end position="168"/>
    </location>
</feature>
<dbReference type="InterPro" id="IPR035979">
    <property type="entry name" value="RBD_domain_sf"/>
</dbReference>
<proteinExistence type="predicted"/>
<evidence type="ECO:0000313" key="5">
    <source>
        <dbReference type="EMBL" id="ORY95380.1"/>
    </source>
</evidence>